<dbReference type="Gene3D" id="3.30.160.100">
    <property type="entry name" value="Ribosome hibernation promotion factor-like"/>
    <property type="match status" value="1"/>
</dbReference>
<accession>A0A9X9XAP1</accession>
<dbReference type="GO" id="GO:0003676">
    <property type="term" value="F:nucleic acid binding"/>
    <property type="evidence" value="ECO:0007669"/>
    <property type="project" value="InterPro"/>
</dbReference>
<dbReference type="InterPro" id="IPR002059">
    <property type="entry name" value="CSP_DNA-bd"/>
</dbReference>
<name>A0A9X9XAP1_9PROT</name>
<dbReference type="AlphaFoldDB" id="A0A9X9XAP1"/>
<comment type="caution">
    <text evidence="2">The sequence shown here is derived from an EMBL/GenBank/DDBJ whole genome shotgun (WGS) entry which is preliminary data.</text>
</comment>
<dbReference type="InterPro" id="IPR036567">
    <property type="entry name" value="RHF-like"/>
</dbReference>
<feature type="domain" description="CSD" evidence="1">
    <location>
        <begin position="117"/>
        <end position="181"/>
    </location>
</feature>
<dbReference type="Pfam" id="PF02482">
    <property type="entry name" value="Ribosomal_S30AE"/>
    <property type="match status" value="1"/>
</dbReference>
<dbReference type="RefSeq" id="WP_211846315.1">
    <property type="nucleotide sequence ID" value="NZ_JAAEDL010000008.1"/>
</dbReference>
<keyword evidence="3" id="KW-1185">Reference proteome</keyword>
<dbReference type="InterPro" id="IPR012340">
    <property type="entry name" value="NA-bd_OB-fold"/>
</dbReference>
<sequence length="184" mass="20174">MAIPVQTTFKGMDPSPAMEARIRDKAARLERFADFILRCHVTVEAPHRHHHQGNLYRARIEVDVPRGRIVAGNGGTQDHAHEDPYVALRDAFAAATRQLEDHVRKLGGAVKHHEPGLVPGRIARFVAGEDYGFITLEGGQEVYFHRNSVVGNGFAQLRVGDHVRVAVSEGEKGPQASAVHRVGG</sequence>
<dbReference type="Pfam" id="PF00313">
    <property type="entry name" value="CSD"/>
    <property type="match status" value="1"/>
</dbReference>
<dbReference type="SUPFAM" id="SSF50249">
    <property type="entry name" value="Nucleic acid-binding proteins"/>
    <property type="match status" value="1"/>
</dbReference>
<dbReference type="GO" id="GO:0005829">
    <property type="term" value="C:cytosol"/>
    <property type="evidence" value="ECO:0007669"/>
    <property type="project" value="UniProtKB-ARBA"/>
</dbReference>
<dbReference type="Proteomes" id="UP001138709">
    <property type="component" value="Unassembled WGS sequence"/>
</dbReference>
<dbReference type="PROSITE" id="PS51857">
    <property type="entry name" value="CSD_2"/>
    <property type="match status" value="1"/>
</dbReference>
<dbReference type="SMART" id="SM00357">
    <property type="entry name" value="CSP"/>
    <property type="match status" value="1"/>
</dbReference>
<proteinExistence type="predicted"/>
<dbReference type="Gene3D" id="2.40.50.140">
    <property type="entry name" value="Nucleic acid-binding proteins"/>
    <property type="match status" value="1"/>
</dbReference>
<dbReference type="InterPro" id="IPR003489">
    <property type="entry name" value="RHF/RaiA"/>
</dbReference>
<organism evidence="2 3">
    <name type="scientific">Neoroseomonas eburnea</name>
    <dbReference type="NCBI Taxonomy" id="1346889"/>
    <lineage>
        <taxon>Bacteria</taxon>
        <taxon>Pseudomonadati</taxon>
        <taxon>Pseudomonadota</taxon>
        <taxon>Alphaproteobacteria</taxon>
        <taxon>Acetobacterales</taxon>
        <taxon>Acetobacteraceae</taxon>
        <taxon>Neoroseomonas</taxon>
    </lineage>
</organism>
<evidence type="ECO:0000259" key="1">
    <source>
        <dbReference type="PROSITE" id="PS51857"/>
    </source>
</evidence>
<dbReference type="SUPFAM" id="SSF69754">
    <property type="entry name" value="Ribosome binding protein Y (YfiA homologue)"/>
    <property type="match status" value="1"/>
</dbReference>
<evidence type="ECO:0000313" key="3">
    <source>
        <dbReference type="Proteomes" id="UP001138709"/>
    </source>
</evidence>
<dbReference type="CDD" id="cd00552">
    <property type="entry name" value="RaiA"/>
    <property type="match status" value="1"/>
</dbReference>
<gene>
    <name evidence="2" type="ORF">GXW74_09780</name>
</gene>
<protein>
    <submittedName>
        <fullName evidence="2">HPF/RaiA family ribosome-associated protein</fullName>
    </submittedName>
</protein>
<dbReference type="InterPro" id="IPR011129">
    <property type="entry name" value="CSD"/>
</dbReference>
<reference evidence="2" key="2">
    <citation type="journal article" date="2021" name="Syst. Appl. Microbiol.">
        <title>Roseomonas hellenica sp. nov., isolated from roots of wild-growing Alkanna tinctoria.</title>
        <authorList>
            <person name="Rat A."/>
            <person name="Naranjo H.D."/>
            <person name="Lebbe L."/>
            <person name="Cnockaert M."/>
            <person name="Krigas N."/>
            <person name="Grigoriadou K."/>
            <person name="Maloupa E."/>
            <person name="Willems A."/>
        </authorList>
    </citation>
    <scope>NUCLEOTIDE SEQUENCE</scope>
    <source>
        <strain evidence="2">LMG 31228</strain>
    </source>
</reference>
<dbReference type="EMBL" id="JAAEDL010000008">
    <property type="protein sequence ID" value="MBR0680777.1"/>
    <property type="molecule type" value="Genomic_DNA"/>
</dbReference>
<reference evidence="2" key="1">
    <citation type="submission" date="2020-01" db="EMBL/GenBank/DDBJ databases">
        <authorList>
            <person name="Rat A."/>
        </authorList>
    </citation>
    <scope>NUCLEOTIDE SEQUENCE</scope>
    <source>
        <strain evidence="2">LMG 31228</strain>
    </source>
</reference>
<evidence type="ECO:0000313" key="2">
    <source>
        <dbReference type="EMBL" id="MBR0680777.1"/>
    </source>
</evidence>